<gene>
    <name evidence="1" type="ORF">Pyn_36717</name>
</gene>
<dbReference type="PANTHER" id="PTHR33649:SF4">
    <property type="entry name" value="PAR1 PROTEIN"/>
    <property type="match status" value="1"/>
</dbReference>
<name>A0A314Z3H8_PRUYE</name>
<protein>
    <submittedName>
        <fullName evidence="1">Proline-rich extensin-like protein EPR1</fullName>
    </submittedName>
</protein>
<dbReference type="PANTHER" id="PTHR33649">
    <property type="entry name" value="PAR1 PROTEIN"/>
    <property type="match status" value="1"/>
</dbReference>
<keyword evidence="2" id="KW-1185">Reference proteome</keyword>
<accession>A0A314Z3H8</accession>
<dbReference type="STRING" id="2094558.A0A314Z3H8"/>
<dbReference type="OrthoDB" id="772928at2759"/>
<proteinExistence type="predicted"/>
<evidence type="ECO:0000313" key="1">
    <source>
        <dbReference type="EMBL" id="PQQ12807.1"/>
    </source>
</evidence>
<sequence length="215" mass="23953">MSKQDGTLEYQCRTSGVVVEKMDEYIETDQCVKACGVDRKSLGISSDTLLDPHFLNRLCSPACYEKCPNVVELYFNMAEGEGVFLPYLCEQERSHPHRAMSELSSSGPSYAFSYGPDSKESSTKFHTPSPVSKEIPKKVQDTFTHASAPSPFSKEASRKFHETFATNSAHGPISKEITREFHDTFAPAFAPGRASKEITRKFHDTFAPAFTPDSF</sequence>
<evidence type="ECO:0000313" key="2">
    <source>
        <dbReference type="Proteomes" id="UP000250321"/>
    </source>
</evidence>
<dbReference type="Proteomes" id="UP000250321">
    <property type="component" value="Unassembled WGS sequence"/>
</dbReference>
<organism evidence="1 2">
    <name type="scientific">Prunus yedoensis var. nudiflora</name>
    <dbReference type="NCBI Taxonomy" id="2094558"/>
    <lineage>
        <taxon>Eukaryota</taxon>
        <taxon>Viridiplantae</taxon>
        <taxon>Streptophyta</taxon>
        <taxon>Embryophyta</taxon>
        <taxon>Tracheophyta</taxon>
        <taxon>Spermatophyta</taxon>
        <taxon>Magnoliopsida</taxon>
        <taxon>eudicotyledons</taxon>
        <taxon>Gunneridae</taxon>
        <taxon>Pentapetalae</taxon>
        <taxon>rosids</taxon>
        <taxon>fabids</taxon>
        <taxon>Rosales</taxon>
        <taxon>Rosaceae</taxon>
        <taxon>Amygdaloideae</taxon>
        <taxon>Amygdaleae</taxon>
        <taxon>Prunus</taxon>
    </lineage>
</organism>
<dbReference type="InterPro" id="IPR009489">
    <property type="entry name" value="PAR1"/>
</dbReference>
<reference evidence="1 2" key="1">
    <citation type="submission" date="2018-02" db="EMBL/GenBank/DDBJ databases">
        <title>Draft genome of wild Prunus yedoensis var. nudiflora.</title>
        <authorList>
            <person name="Baek S."/>
            <person name="Kim J.-H."/>
            <person name="Choi K."/>
            <person name="Kim G.-B."/>
            <person name="Cho A."/>
            <person name="Jang H."/>
            <person name="Shin C.-H."/>
            <person name="Yu H.-J."/>
            <person name="Mun J.-H."/>
        </authorList>
    </citation>
    <scope>NUCLEOTIDE SEQUENCE [LARGE SCALE GENOMIC DNA]</scope>
    <source>
        <strain evidence="2">cv. Jeju island</strain>
        <tissue evidence="1">Leaf</tissue>
    </source>
</reference>
<dbReference type="Pfam" id="PF06521">
    <property type="entry name" value="PAR1"/>
    <property type="match status" value="1"/>
</dbReference>
<dbReference type="EMBL" id="PJQY01000330">
    <property type="protein sequence ID" value="PQQ12807.1"/>
    <property type="molecule type" value="Genomic_DNA"/>
</dbReference>
<dbReference type="AlphaFoldDB" id="A0A314Z3H8"/>
<comment type="caution">
    <text evidence="1">The sequence shown here is derived from an EMBL/GenBank/DDBJ whole genome shotgun (WGS) entry which is preliminary data.</text>
</comment>